<dbReference type="Pfam" id="PF14243">
    <property type="entry name" value="R2K_3"/>
    <property type="match status" value="1"/>
</dbReference>
<organism evidence="2 3">
    <name type="scientific">Fulvivirga sediminis</name>
    <dbReference type="NCBI Taxonomy" id="2803949"/>
    <lineage>
        <taxon>Bacteria</taxon>
        <taxon>Pseudomonadati</taxon>
        <taxon>Bacteroidota</taxon>
        <taxon>Cytophagia</taxon>
        <taxon>Cytophagales</taxon>
        <taxon>Fulvivirgaceae</taxon>
        <taxon>Fulvivirga</taxon>
    </lineage>
</organism>
<evidence type="ECO:0000313" key="2">
    <source>
        <dbReference type="EMBL" id="MBL3657241.1"/>
    </source>
</evidence>
<evidence type="ECO:0000259" key="1">
    <source>
        <dbReference type="Pfam" id="PF14243"/>
    </source>
</evidence>
<feature type="domain" description="ATP-grasp" evidence="1">
    <location>
        <begin position="6"/>
        <end position="52"/>
    </location>
</feature>
<comment type="caution">
    <text evidence="2">The sequence shown here is derived from an EMBL/GenBank/DDBJ whole genome shotgun (WGS) entry which is preliminary data.</text>
</comment>
<evidence type="ECO:0000313" key="3">
    <source>
        <dbReference type="Proteomes" id="UP000659388"/>
    </source>
</evidence>
<dbReference type="InterPro" id="IPR025643">
    <property type="entry name" value="R2K_3"/>
</dbReference>
<sequence>MLNEIALSIKSNFFTMDVAKKTNGDWIIMELGDGQVAGLPDNADKEEFYHNLKQNTLQSSRVKGNLTP</sequence>
<gene>
    <name evidence="2" type="ORF">JL102_13925</name>
</gene>
<dbReference type="AlphaFoldDB" id="A0A937F8Q5"/>
<dbReference type="Proteomes" id="UP000659388">
    <property type="component" value="Unassembled WGS sequence"/>
</dbReference>
<reference evidence="2" key="1">
    <citation type="submission" date="2021-01" db="EMBL/GenBank/DDBJ databases">
        <title>Fulvivirga kasyanovii gen. nov., sp nov., a novel member of the phylum Bacteroidetes isolated from seawater in a mussel farm.</title>
        <authorList>
            <person name="Zhao L.-H."/>
            <person name="Wang Z.-J."/>
        </authorList>
    </citation>
    <scope>NUCLEOTIDE SEQUENCE</scope>
    <source>
        <strain evidence="2">2943</strain>
    </source>
</reference>
<proteinExistence type="predicted"/>
<keyword evidence="3" id="KW-1185">Reference proteome</keyword>
<dbReference type="EMBL" id="JAESIY010000007">
    <property type="protein sequence ID" value="MBL3657241.1"/>
    <property type="molecule type" value="Genomic_DNA"/>
</dbReference>
<name>A0A937F8Q5_9BACT</name>
<dbReference type="RefSeq" id="WP_202245026.1">
    <property type="nucleotide sequence ID" value="NZ_JAESIY010000007.1"/>
</dbReference>
<protein>
    <submittedName>
        <fullName evidence="2">ATP-grasp domain-containing protein</fullName>
    </submittedName>
</protein>
<accession>A0A937F8Q5</accession>